<reference evidence="20" key="2">
    <citation type="submission" date="2023-06" db="EMBL/GenBank/DDBJ databases">
        <authorList>
            <person name="Ma L."/>
            <person name="Liu K.-W."/>
            <person name="Li Z."/>
            <person name="Hsiao Y.-Y."/>
            <person name="Qi Y."/>
            <person name="Fu T."/>
            <person name="Tang G."/>
            <person name="Zhang D."/>
            <person name="Sun W.-H."/>
            <person name="Liu D.-K."/>
            <person name="Li Y."/>
            <person name="Chen G.-Z."/>
            <person name="Liu X.-D."/>
            <person name="Liao X.-Y."/>
            <person name="Jiang Y.-T."/>
            <person name="Yu X."/>
            <person name="Hao Y."/>
            <person name="Huang J."/>
            <person name="Zhao X.-W."/>
            <person name="Ke S."/>
            <person name="Chen Y.-Y."/>
            <person name="Wu W.-L."/>
            <person name="Hsu J.-L."/>
            <person name="Lin Y.-F."/>
            <person name="Huang M.-D."/>
            <person name="Li C.-Y."/>
            <person name="Huang L."/>
            <person name="Wang Z.-W."/>
            <person name="Zhao X."/>
            <person name="Zhong W.-Y."/>
            <person name="Peng D.-H."/>
            <person name="Ahmad S."/>
            <person name="Lan S."/>
            <person name="Zhang J.-S."/>
            <person name="Tsai W.-C."/>
            <person name="Van De Peer Y."/>
            <person name="Liu Z.-J."/>
        </authorList>
    </citation>
    <scope>NUCLEOTIDE SEQUENCE</scope>
    <source>
        <strain evidence="20">CP</strain>
        <tissue evidence="20">Leaves</tissue>
    </source>
</reference>
<feature type="chain" id="PRO_5043085478" description="Peroxidase" evidence="18">
    <location>
        <begin position="26"/>
        <end position="322"/>
    </location>
</feature>
<feature type="binding site" evidence="14">
    <location>
        <position position="165"/>
    </location>
    <ligand>
        <name>substrate</name>
    </ligand>
</feature>
<dbReference type="InterPro" id="IPR010255">
    <property type="entry name" value="Haem_peroxidase_sf"/>
</dbReference>
<dbReference type="PROSITE" id="PS00435">
    <property type="entry name" value="PEROXIDASE_1"/>
    <property type="match status" value="1"/>
</dbReference>
<feature type="binding site" evidence="15">
    <location>
        <position position="71"/>
    </location>
    <ligand>
        <name>Ca(2+)</name>
        <dbReference type="ChEBI" id="CHEBI:29108"/>
        <label>1</label>
    </ligand>
</feature>
<keyword evidence="6 15" id="KW-0106">Calcium</keyword>
<feature type="binding site" evidence="15">
    <location>
        <position position="75"/>
    </location>
    <ligand>
        <name>Ca(2+)</name>
        <dbReference type="ChEBI" id="CHEBI:29108"/>
        <label>1</label>
    </ligand>
</feature>
<dbReference type="PANTHER" id="PTHR31388:SF123">
    <property type="entry name" value="PEROXIDASE RIP1"/>
    <property type="match status" value="1"/>
</dbReference>
<name>A0AAV9C6A1_ACOCL</name>
<feature type="binding site" evidence="15">
    <location>
        <position position="197"/>
    </location>
    <ligand>
        <name>Ca(2+)</name>
        <dbReference type="ChEBI" id="CHEBI:29108"/>
        <label>2</label>
    </ligand>
</feature>
<dbReference type="Proteomes" id="UP001180020">
    <property type="component" value="Unassembled WGS sequence"/>
</dbReference>
<feature type="binding site" evidence="15">
    <location>
        <position position="89"/>
    </location>
    <ligand>
        <name>Ca(2+)</name>
        <dbReference type="ChEBI" id="CHEBI:29108"/>
        <label>1</label>
    </ligand>
</feature>
<evidence type="ECO:0000313" key="20">
    <source>
        <dbReference type="EMBL" id="KAK1283936.1"/>
    </source>
</evidence>
<protein>
    <recommendedName>
        <fullName evidence="18">Peroxidase</fullName>
        <ecNumber evidence="18">1.11.1.7</ecNumber>
    </recommendedName>
</protein>
<evidence type="ECO:0000256" key="10">
    <source>
        <dbReference type="ARBA" id="ARBA00023180"/>
    </source>
</evidence>
<comment type="function">
    <text evidence="18">Removal of H(2)O(2), oxidation of toxic reductants, biosynthesis and degradation of lignin, suberization, auxin catabolism, response to environmental stresses such as wounding, pathogen attack and oxidative stress.</text>
</comment>
<comment type="caution">
    <text evidence="20">The sequence shown here is derived from an EMBL/GenBank/DDBJ whole genome shotgun (WGS) entry which is preliminary data.</text>
</comment>
<dbReference type="Gene3D" id="1.10.520.10">
    <property type="match status" value="1"/>
</dbReference>
<proteinExistence type="inferred from homology"/>
<keyword evidence="5 15" id="KW-0479">Metal-binding</keyword>
<dbReference type="EC" id="1.11.1.7" evidence="18"/>
<evidence type="ECO:0000256" key="13">
    <source>
        <dbReference type="PIRSR" id="PIRSR600823-1"/>
    </source>
</evidence>
<dbReference type="CDD" id="cd00693">
    <property type="entry name" value="secretory_peroxidase"/>
    <property type="match status" value="1"/>
</dbReference>
<dbReference type="GO" id="GO:0006979">
    <property type="term" value="P:response to oxidative stress"/>
    <property type="evidence" value="ECO:0007669"/>
    <property type="project" value="UniProtKB-UniRule"/>
</dbReference>
<dbReference type="FunFam" id="1.10.520.10:FF:000009">
    <property type="entry name" value="Peroxidase"/>
    <property type="match status" value="1"/>
</dbReference>
<sequence>MATKKTLLLCFTVLFTIINPTVLQAQLCPDFYDQICPQALPTIKAVVERAIEREPRMGASLLRLHFHDCFVNGCDGSVLLDDTATFTGEKTALPNNHSARGFEVIDEIKEAVNQACRGNVVSCADIVAIAARDSVATLGGPAYPVLLGRKDSRTASRDAANANIPSPISSDISTLVSRFQSRNLTLQDLVVLSGAHTIGFAQCKFFRNRTYNEANIDPYFAGTLRSLCPTTGGDQNLGPLDGSPTRFDTGYFKGLLQQKGLLHTDQVLFKGDGSVSDGLVRYYSENLEAFWVDFGVSMIKMGNLRPPEGSEGEVRMNCRRVN</sequence>
<evidence type="ECO:0000259" key="19">
    <source>
        <dbReference type="PROSITE" id="PS50873"/>
    </source>
</evidence>
<dbReference type="GO" id="GO:0046872">
    <property type="term" value="F:metal ion binding"/>
    <property type="evidence" value="ECO:0007669"/>
    <property type="project" value="UniProtKB-UniRule"/>
</dbReference>
<dbReference type="InterPro" id="IPR019793">
    <property type="entry name" value="Peroxidases_heam-ligand_BS"/>
</dbReference>
<keyword evidence="4 18" id="KW-0349">Heme</keyword>
<keyword evidence="8 15" id="KW-0408">Iron</keyword>
<feature type="binding site" evidence="15">
    <location>
        <position position="77"/>
    </location>
    <ligand>
        <name>Ca(2+)</name>
        <dbReference type="ChEBI" id="CHEBI:29108"/>
        <label>1</label>
    </ligand>
</feature>
<keyword evidence="21" id="KW-1185">Reference proteome</keyword>
<feature type="binding site" evidence="15">
    <location>
        <position position="248"/>
    </location>
    <ligand>
        <name>Ca(2+)</name>
        <dbReference type="ChEBI" id="CHEBI:29108"/>
        <label>2</label>
    </ligand>
</feature>
<dbReference type="InterPro" id="IPR000823">
    <property type="entry name" value="Peroxidase_pln"/>
</dbReference>
<evidence type="ECO:0000256" key="4">
    <source>
        <dbReference type="ARBA" id="ARBA00022617"/>
    </source>
</evidence>
<feature type="disulfide bond" evidence="17">
    <location>
        <begin position="69"/>
        <end position="74"/>
    </location>
</feature>
<feature type="binding site" evidence="15">
    <location>
        <position position="241"/>
    </location>
    <ligand>
        <name>Ca(2+)</name>
        <dbReference type="ChEBI" id="CHEBI:29108"/>
        <label>2</label>
    </ligand>
</feature>
<evidence type="ECO:0000256" key="11">
    <source>
        <dbReference type="ARBA" id="ARBA00023283"/>
    </source>
</evidence>
<dbReference type="SUPFAM" id="SSF48113">
    <property type="entry name" value="Heme-dependent peroxidases"/>
    <property type="match status" value="1"/>
</dbReference>
<dbReference type="InterPro" id="IPR019794">
    <property type="entry name" value="Peroxidases_AS"/>
</dbReference>
<keyword evidence="18" id="KW-0732">Signal</keyword>
<feature type="binding site" description="axial binding residue" evidence="15">
    <location>
        <position position="196"/>
    </location>
    <ligand>
        <name>heme b</name>
        <dbReference type="ChEBI" id="CHEBI:60344"/>
    </ligand>
    <ligandPart>
        <name>Fe</name>
        <dbReference type="ChEBI" id="CHEBI:18248"/>
    </ligandPart>
</feature>
<evidence type="ECO:0000256" key="17">
    <source>
        <dbReference type="PIRSR" id="PIRSR600823-5"/>
    </source>
</evidence>
<feature type="binding site" evidence="15">
    <location>
        <position position="73"/>
    </location>
    <ligand>
        <name>Ca(2+)</name>
        <dbReference type="ChEBI" id="CHEBI:29108"/>
        <label>1</label>
    </ligand>
</feature>
<feature type="site" description="Transition state stabilizer" evidence="16">
    <location>
        <position position="63"/>
    </location>
</feature>
<evidence type="ECO:0000313" key="21">
    <source>
        <dbReference type="Proteomes" id="UP001180020"/>
    </source>
</evidence>
<dbReference type="GO" id="GO:0020037">
    <property type="term" value="F:heme binding"/>
    <property type="evidence" value="ECO:0007669"/>
    <property type="project" value="UniProtKB-UniRule"/>
</dbReference>
<dbReference type="Gene3D" id="1.10.420.10">
    <property type="entry name" value="Peroxidase, domain 2"/>
    <property type="match status" value="1"/>
</dbReference>
<evidence type="ECO:0000256" key="15">
    <source>
        <dbReference type="PIRSR" id="PIRSR600823-3"/>
    </source>
</evidence>
<keyword evidence="3 18" id="KW-0575">Peroxidase</keyword>
<dbReference type="InterPro" id="IPR002016">
    <property type="entry name" value="Haem_peroxidase"/>
</dbReference>
<dbReference type="GO" id="GO:0005576">
    <property type="term" value="C:extracellular region"/>
    <property type="evidence" value="ECO:0007669"/>
    <property type="project" value="UniProtKB-SubCell"/>
</dbReference>
<dbReference type="FunFam" id="1.10.420.10:FF:000001">
    <property type="entry name" value="Peroxidase"/>
    <property type="match status" value="1"/>
</dbReference>
<dbReference type="PRINTS" id="PR00458">
    <property type="entry name" value="PEROXIDASE"/>
</dbReference>
<evidence type="ECO:0000256" key="14">
    <source>
        <dbReference type="PIRSR" id="PIRSR600823-2"/>
    </source>
</evidence>
<feature type="disulfide bond" evidence="17">
    <location>
        <begin position="36"/>
        <end position="116"/>
    </location>
</feature>
<dbReference type="PROSITE" id="PS50873">
    <property type="entry name" value="PEROXIDASE_4"/>
    <property type="match status" value="1"/>
</dbReference>
<dbReference type="GO" id="GO:0140825">
    <property type="term" value="F:lactoperoxidase activity"/>
    <property type="evidence" value="ECO:0007669"/>
    <property type="project" value="UniProtKB-EC"/>
</dbReference>
<keyword evidence="10" id="KW-0325">Glycoprotein</keyword>
<evidence type="ECO:0000256" key="6">
    <source>
        <dbReference type="ARBA" id="ARBA00022837"/>
    </source>
</evidence>
<keyword evidence="7 18" id="KW-0560">Oxidoreductase</keyword>
<evidence type="ECO:0000256" key="12">
    <source>
        <dbReference type="ARBA" id="ARBA00023324"/>
    </source>
</evidence>
<reference evidence="20" key="1">
    <citation type="journal article" date="2023" name="Nat. Commun.">
        <title>Diploid and tetraploid genomes of Acorus and the evolution of monocots.</title>
        <authorList>
            <person name="Ma L."/>
            <person name="Liu K.W."/>
            <person name="Li Z."/>
            <person name="Hsiao Y.Y."/>
            <person name="Qi Y."/>
            <person name="Fu T."/>
            <person name="Tang G.D."/>
            <person name="Zhang D."/>
            <person name="Sun W.H."/>
            <person name="Liu D.K."/>
            <person name="Li Y."/>
            <person name="Chen G.Z."/>
            <person name="Liu X.D."/>
            <person name="Liao X.Y."/>
            <person name="Jiang Y.T."/>
            <person name="Yu X."/>
            <person name="Hao Y."/>
            <person name="Huang J."/>
            <person name="Zhao X.W."/>
            <person name="Ke S."/>
            <person name="Chen Y.Y."/>
            <person name="Wu W.L."/>
            <person name="Hsu J.L."/>
            <person name="Lin Y.F."/>
            <person name="Huang M.D."/>
            <person name="Li C.Y."/>
            <person name="Huang L."/>
            <person name="Wang Z.W."/>
            <person name="Zhao X."/>
            <person name="Zhong W.Y."/>
            <person name="Peng D.H."/>
            <person name="Ahmad S."/>
            <person name="Lan S."/>
            <person name="Zhang J.S."/>
            <person name="Tsai W.C."/>
            <person name="Van de Peer Y."/>
            <person name="Liu Z.J."/>
        </authorList>
    </citation>
    <scope>NUCLEOTIDE SEQUENCE</scope>
    <source>
        <strain evidence="20">CP</strain>
    </source>
</reference>
<comment type="similarity">
    <text evidence="18">Belongs to the peroxidase family. Classical plant (class III) peroxidase subfamily.</text>
</comment>
<feature type="disulfide bond" evidence="17">
    <location>
        <begin position="123"/>
        <end position="318"/>
    </location>
</feature>
<feature type="domain" description="Plant heme peroxidase family profile" evidence="19">
    <location>
        <begin position="26"/>
        <end position="322"/>
    </location>
</feature>
<evidence type="ECO:0000256" key="2">
    <source>
        <dbReference type="ARBA" id="ARBA00006873"/>
    </source>
</evidence>
<feature type="active site" description="Proton acceptor" evidence="13">
    <location>
        <position position="67"/>
    </location>
</feature>
<feature type="binding site" evidence="15">
    <location>
        <position position="68"/>
    </location>
    <ligand>
        <name>Ca(2+)</name>
        <dbReference type="ChEBI" id="CHEBI:29108"/>
        <label>1</label>
    </ligand>
</feature>
<evidence type="ECO:0000256" key="16">
    <source>
        <dbReference type="PIRSR" id="PIRSR600823-4"/>
    </source>
</evidence>
<accession>A0AAV9C6A1</accession>
<evidence type="ECO:0000256" key="9">
    <source>
        <dbReference type="ARBA" id="ARBA00023157"/>
    </source>
</evidence>
<comment type="subcellular location">
    <subcellularLocation>
        <location evidence="18">Secreted</location>
    </subcellularLocation>
</comment>
<feature type="disulfide bond" evidence="17">
    <location>
        <begin position="203"/>
        <end position="228"/>
    </location>
</feature>
<dbReference type="GO" id="GO:0042744">
    <property type="term" value="P:hydrogen peroxide catabolic process"/>
    <property type="evidence" value="ECO:0007669"/>
    <property type="project" value="UniProtKB-KW"/>
</dbReference>
<comment type="catalytic activity">
    <reaction evidence="1 18">
        <text>2 a phenolic donor + H2O2 = 2 a phenolic radical donor + 2 H2O</text>
        <dbReference type="Rhea" id="RHEA:56136"/>
        <dbReference type="ChEBI" id="CHEBI:15377"/>
        <dbReference type="ChEBI" id="CHEBI:16240"/>
        <dbReference type="ChEBI" id="CHEBI:139520"/>
        <dbReference type="ChEBI" id="CHEBI:139521"/>
        <dbReference type="EC" id="1.11.1.7"/>
    </reaction>
</comment>
<comment type="cofactor">
    <cofactor evidence="15 18">
        <name>Ca(2+)</name>
        <dbReference type="ChEBI" id="CHEBI:29108"/>
    </cofactor>
    <text evidence="15 18">Binds 2 calcium ions per subunit.</text>
</comment>
<feature type="signal peptide" evidence="18">
    <location>
        <begin position="1"/>
        <end position="25"/>
    </location>
</feature>
<evidence type="ECO:0000256" key="5">
    <source>
        <dbReference type="ARBA" id="ARBA00022723"/>
    </source>
</evidence>
<keyword evidence="12 18" id="KW-0376">Hydrogen peroxide</keyword>
<evidence type="ECO:0000256" key="7">
    <source>
        <dbReference type="ARBA" id="ARBA00023002"/>
    </source>
</evidence>
<keyword evidence="11" id="KW-0873">Pyrrolidone carboxylic acid</keyword>
<comment type="cofactor">
    <cofactor evidence="15 18">
        <name>heme b</name>
        <dbReference type="ChEBI" id="CHEBI:60344"/>
    </cofactor>
    <text evidence="15 18">Binds 1 heme b (iron(II)-protoporphyrin IX) group per subunit.</text>
</comment>
<evidence type="ECO:0000256" key="3">
    <source>
        <dbReference type="ARBA" id="ARBA00022559"/>
    </source>
</evidence>
<dbReference type="PROSITE" id="PS00436">
    <property type="entry name" value="PEROXIDASE_2"/>
    <property type="match status" value="1"/>
</dbReference>
<comment type="similarity">
    <text evidence="2">Belongs to the peroxidase family. Ascorbate peroxidase subfamily.</text>
</comment>
<dbReference type="EMBL" id="JAUJYO010000021">
    <property type="protein sequence ID" value="KAK1283936.1"/>
    <property type="molecule type" value="Genomic_DNA"/>
</dbReference>
<dbReference type="InterPro" id="IPR033905">
    <property type="entry name" value="Secretory_peroxidase"/>
</dbReference>
<dbReference type="AlphaFoldDB" id="A0AAV9C6A1"/>
<gene>
    <name evidence="20" type="primary">PNC1</name>
    <name evidence="20" type="ORF">QJS10_CPB21g01532</name>
</gene>
<organism evidence="20 21">
    <name type="scientific">Acorus calamus</name>
    <name type="common">Sweet flag</name>
    <dbReference type="NCBI Taxonomy" id="4465"/>
    <lineage>
        <taxon>Eukaryota</taxon>
        <taxon>Viridiplantae</taxon>
        <taxon>Streptophyta</taxon>
        <taxon>Embryophyta</taxon>
        <taxon>Tracheophyta</taxon>
        <taxon>Spermatophyta</taxon>
        <taxon>Magnoliopsida</taxon>
        <taxon>Liliopsida</taxon>
        <taxon>Acoraceae</taxon>
        <taxon>Acorus</taxon>
    </lineage>
</organism>
<dbReference type="PANTHER" id="PTHR31388">
    <property type="entry name" value="PEROXIDASE 72-RELATED"/>
    <property type="match status" value="1"/>
</dbReference>
<keyword evidence="9 17" id="KW-1015">Disulfide bond</keyword>
<evidence type="ECO:0000256" key="1">
    <source>
        <dbReference type="ARBA" id="ARBA00000189"/>
    </source>
</evidence>
<evidence type="ECO:0000256" key="8">
    <source>
        <dbReference type="ARBA" id="ARBA00023004"/>
    </source>
</evidence>
<keyword evidence="18" id="KW-0964">Secreted</keyword>
<dbReference type="PRINTS" id="PR00461">
    <property type="entry name" value="PLPEROXIDASE"/>
</dbReference>
<evidence type="ECO:0000256" key="18">
    <source>
        <dbReference type="RuleBase" id="RU362060"/>
    </source>
</evidence>
<dbReference type="Pfam" id="PF00141">
    <property type="entry name" value="peroxidase"/>
    <property type="match status" value="1"/>
</dbReference>